<dbReference type="InterPro" id="IPR026893">
    <property type="entry name" value="Tyr/Ser_Pase_IphP-type"/>
</dbReference>
<name>A0A926DUR9_9FIRM</name>
<evidence type="ECO:0000313" key="3">
    <source>
        <dbReference type="EMBL" id="MBC8544466.1"/>
    </source>
</evidence>
<evidence type="ECO:0000256" key="1">
    <source>
        <dbReference type="ARBA" id="ARBA00009580"/>
    </source>
</evidence>
<evidence type="ECO:0000259" key="2">
    <source>
        <dbReference type="PROSITE" id="PS50056"/>
    </source>
</evidence>
<keyword evidence="4" id="KW-1185">Reference proteome</keyword>
<dbReference type="GO" id="GO:0004721">
    <property type="term" value="F:phosphoprotein phosphatase activity"/>
    <property type="evidence" value="ECO:0007669"/>
    <property type="project" value="InterPro"/>
</dbReference>
<sequence>MYDYTADYVRLPISSVKNVREIGGYPTKDGGMTQWHRVLRAGDMTELSEEDRSFLLGYGLTTVIDLRSADETALRPNPLAEDSRIAYYQLPYIAGDLTAIDFTVTDSMTLPKLYVQMAEMAKESIRNVFQIIARAKGTVLFHCTAGKDRTGVTAALLLLFAGVSTDDIISNYQVSQTYFTSAATILTPMPEEAFSYLIASDTSYIQHFLNYILERYGSAESYLCDIGVSQEELQMLRDKLTKKG</sequence>
<comment type="similarity">
    <text evidence="1">Belongs to the protein-tyrosine phosphatase family.</text>
</comment>
<reference evidence="3" key="1">
    <citation type="submission" date="2020-08" db="EMBL/GenBank/DDBJ databases">
        <title>Genome public.</title>
        <authorList>
            <person name="Liu C."/>
            <person name="Sun Q."/>
        </authorList>
    </citation>
    <scope>NUCLEOTIDE SEQUENCE</scope>
    <source>
        <strain evidence="3">NSJ-32</strain>
    </source>
</reference>
<dbReference type="Pfam" id="PF13350">
    <property type="entry name" value="Y_phosphatase3"/>
    <property type="match status" value="1"/>
</dbReference>
<organism evidence="3 4">
    <name type="scientific">Bianquea renquensis</name>
    <dbReference type="NCBI Taxonomy" id="2763661"/>
    <lineage>
        <taxon>Bacteria</taxon>
        <taxon>Bacillati</taxon>
        <taxon>Bacillota</taxon>
        <taxon>Clostridia</taxon>
        <taxon>Eubacteriales</taxon>
        <taxon>Bianqueaceae</taxon>
        <taxon>Bianquea</taxon>
    </lineage>
</organism>
<dbReference type="RefSeq" id="WP_177714013.1">
    <property type="nucleotide sequence ID" value="NZ_JACRSQ010000022.1"/>
</dbReference>
<dbReference type="Proteomes" id="UP000657006">
    <property type="component" value="Unassembled WGS sequence"/>
</dbReference>
<dbReference type="PANTHER" id="PTHR31126:SF1">
    <property type="entry name" value="TYROSINE SPECIFIC PROTEIN PHOSPHATASES DOMAIN-CONTAINING PROTEIN"/>
    <property type="match status" value="1"/>
</dbReference>
<dbReference type="EMBL" id="JACRSQ010000022">
    <property type="protein sequence ID" value="MBC8544466.1"/>
    <property type="molecule type" value="Genomic_DNA"/>
</dbReference>
<protein>
    <submittedName>
        <fullName evidence="3">Tyrosine-protein phosphatase</fullName>
    </submittedName>
</protein>
<dbReference type="InterPro" id="IPR016130">
    <property type="entry name" value="Tyr_Pase_AS"/>
</dbReference>
<dbReference type="PROSITE" id="PS00383">
    <property type="entry name" value="TYR_PHOSPHATASE_1"/>
    <property type="match status" value="1"/>
</dbReference>
<evidence type="ECO:0000313" key="4">
    <source>
        <dbReference type="Proteomes" id="UP000657006"/>
    </source>
</evidence>
<dbReference type="AlphaFoldDB" id="A0A926DUR9"/>
<dbReference type="PROSITE" id="PS50056">
    <property type="entry name" value="TYR_PHOSPHATASE_2"/>
    <property type="match status" value="1"/>
</dbReference>
<dbReference type="Gene3D" id="3.90.190.10">
    <property type="entry name" value="Protein tyrosine phosphatase superfamily"/>
    <property type="match status" value="1"/>
</dbReference>
<proteinExistence type="inferred from homology"/>
<dbReference type="PANTHER" id="PTHR31126">
    <property type="entry name" value="TYROSINE-PROTEIN PHOSPHATASE"/>
    <property type="match status" value="1"/>
</dbReference>
<gene>
    <name evidence="3" type="ORF">H8730_13040</name>
</gene>
<accession>A0A926DUR9</accession>
<feature type="domain" description="Tyrosine specific protein phosphatases" evidence="2">
    <location>
        <begin position="112"/>
        <end position="173"/>
    </location>
</feature>
<dbReference type="InterPro" id="IPR029021">
    <property type="entry name" value="Prot-tyrosine_phosphatase-like"/>
</dbReference>
<comment type="caution">
    <text evidence="3">The sequence shown here is derived from an EMBL/GenBank/DDBJ whole genome shotgun (WGS) entry which is preliminary data.</text>
</comment>
<dbReference type="InterPro" id="IPR000387">
    <property type="entry name" value="Tyr_Pase_dom"/>
</dbReference>
<dbReference type="SUPFAM" id="SSF52799">
    <property type="entry name" value="(Phosphotyrosine protein) phosphatases II"/>
    <property type="match status" value="1"/>
</dbReference>